<reference evidence="1 2" key="1">
    <citation type="submission" date="2019-07" db="EMBL/GenBank/DDBJ databases">
        <title>Whole genome shotgun sequence of Enterococcus thailandicus NBRC 101867.</title>
        <authorList>
            <person name="Hosoyama A."/>
            <person name="Uohara A."/>
            <person name="Ohji S."/>
            <person name="Ichikawa N."/>
        </authorList>
    </citation>
    <scope>NUCLEOTIDE SEQUENCE [LARGE SCALE GENOMIC DNA]</scope>
    <source>
        <strain evidence="1 2">NBRC 101867</strain>
    </source>
</reference>
<organism evidence="1 2">
    <name type="scientific">Enterococcus thailandicus</name>
    <dbReference type="NCBI Taxonomy" id="417368"/>
    <lineage>
        <taxon>Bacteria</taxon>
        <taxon>Bacillati</taxon>
        <taxon>Bacillota</taxon>
        <taxon>Bacilli</taxon>
        <taxon>Lactobacillales</taxon>
        <taxon>Enterococcaceae</taxon>
        <taxon>Enterococcus</taxon>
    </lineage>
</organism>
<dbReference type="AlphaFoldDB" id="A0A249SKL7"/>
<protein>
    <submittedName>
        <fullName evidence="1">Uncharacterized protein</fullName>
    </submittedName>
</protein>
<comment type="caution">
    <text evidence="1">The sequence shown here is derived from an EMBL/GenBank/DDBJ whole genome shotgun (WGS) entry which is preliminary data.</text>
</comment>
<gene>
    <name evidence="1" type="ORF">ETH01_08580</name>
</gene>
<name>A0A249SKL7_ENTTH</name>
<proteinExistence type="predicted"/>
<dbReference type="EMBL" id="BJUG01000003">
    <property type="protein sequence ID" value="GEK36571.1"/>
    <property type="molecule type" value="Genomic_DNA"/>
</dbReference>
<accession>A0A249SKL7</accession>
<dbReference type="KEGG" id="eth:CK496_09165"/>
<evidence type="ECO:0000313" key="1">
    <source>
        <dbReference type="EMBL" id="GEK36571.1"/>
    </source>
</evidence>
<dbReference type="Proteomes" id="UP000321361">
    <property type="component" value="Unassembled WGS sequence"/>
</dbReference>
<dbReference type="OrthoDB" id="9867059at2"/>
<evidence type="ECO:0000313" key="2">
    <source>
        <dbReference type="Proteomes" id="UP000321361"/>
    </source>
</evidence>
<sequence>MLEIVSDVVIVVFPFLVYMFIGINRKKWLSWTQNKQVFFLLSWLAVSAVLVYSDLYILVLVSIVLFLIELYL</sequence>